<feature type="compositionally biased region" description="Acidic residues" evidence="1">
    <location>
        <begin position="299"/>
        <end position="318"/>
    </location>
</feature>
<dbReference type="AlphaFoldDB" id="A0A653D9Y2"/>
<gene>
    <name evidence="2" type="ORF">CALMAC_LOCUS15750</name>
</gene>
<feature type="region of interest" description="Disordered" evidence="1">
    <location>
        <begin position="589"/>
        <end position="610"/>
    </location>
</feature>
<keyword evidence="3" id="KW-1185">Reference proteome</keyword>
<dbReference type="Proteomes" id="UP000410492">
    <property type="component" value="Unassembled WGS sequence"/>
</dbReference>
<name>A0A653D9Y2_CALMS</name>
<feature type="compositionally biased region" description="Basic and acidic residues" evidence="1">
    <location>
        <begin position="7"/>
        <end position="19"/>
    </location>
</feature>
<organism evidence="2 3">
    <name type="scientific">Callosobruchus maculatus</name>
    <name type="common">Southern cowpea weevil</name>
    <name type="synonym">Pulse bruchid</name>
    <dbReference type="NCBI Taxonomy" id="64391"/>
    <lineage>
        <taxon>Eukaryota</taxon>
        <taxon>Metazoa</taxon>
        <taxon>Ecdysozoa</taxon>
        <taxon>Arthropoda</taxon>
        <taxon>Hexapoda</taxon>
        <taxon>Insecta</taxon>
        <taxon>Pterygota</taxon>
        <taxon>Neoptera</taxon>
        <taxon>Endopterygota</taxon>
        <taxon>Coleoptera</taxon>
        <taxon>Polyphaga</taxon>
        <taxon>Cucujiformia</taxon>
        <taxon>Chrysomeloidea</taxon>
        <taxon>Chrysomelidae</taxon>
        <taxon>Bruchinae</taxon>
        <taxon>Bruchini</taxon>
        <taxon>Callosobruchus</taxon>
    </lineage>
</organism>
<feature type="region of interest" description="Disordered" evidence="1">
    <location>
        <begin position="1"/>
        <end position="78"/>
    </location>
</feature>
<protein>
    <submittedName>
        <fullName evidence="2">Uncharacterized protein</fullName>
    </submittedName>
</protein>
<feature type="compositionally biased region" description="Polar residues" evidence="1">
    <location>
        <begin position="642"/>
        <end position="683"/>
    </location>
</feature>
<evidence type="ECO:0000313" key="2">
    <source>
        <dbReference type="EMBL" id="VEN57009.1"/>
    </source>
</evidence>
<feature type="region of interest" description="Disordered" evidence="1">
    <location>
        <begin position="361"/>
        <end position="444"/>
    </location>
</feature>
<feature type="compositionally biased region" description="Basic and acidic residues" evidence="1">
    <location>
        <begin position="880"/>
        <end position="889"/>
    </location>
</feature>
<feature type="compositionally biased region" description="Polar residues" evidence="1">
    <location>
        <begin position="52"/>
        <end position="69"/>
    </location>
</feature>
<feature type="region of interest" description="Disordered" evidence="1">
    <location>
        <begin position="639"/>
        <end position="698"/>
    </location>
</feature>
<feature type="compositionally biased region" description="Polar residues" evidence="1">
    <location>
        <begin position="20"/>
        <end position="41"/>
    </location>
</feature>
<feature type="compositionally biased region" description="Polar residues" evidence="1">
    <location>
        <begin position="319"/>
        <end position="335"/>
    </location>
</feature>
<evidence type="ECO:0000313" key="3">
    <source>
        <dbReference type="Proteomes" id="UP000410492"/>
    </source>
</evidence>
<feature type="region of interest" description="Disordered" evidence="1">
    <location>
        <begin position="873"/>
        <end position="906"/>
    </location>
</feature>
<feature type="region of interest" description="Disordered" evidence="1">
    <location>
        <begin position="292"/>
        <end position="346"/>
    </location>
</feature>
<sequence length="944" mass="102453">MVPVTSNEHETTSSSRHMENQSNIPSDQSNEEVVSVGQTPYTKDWSKLSHDTPVSSKNTVTEQTSGHYNETQENKNLEKCEECAENDTETTHRASKEHTITSTFSSSKQIEILTEIASQQDRVTMTDNGLTSLVYNNTKELPSADIKNQTIMSSKAITDVSLYGEISSEAKVHTRASIYEAHEGTTLQECEECEGNGTEISTITSNTLPASLRETTTLNEIPSHNVHGSSVNEKHTTDKGAPISEMFTEETRTTANISDEEGRTSKAINGGSETSLIEKVAIPSIATSEVVTSTTAETSLEESTTEEATSETCEETEEQGSSFEVQSTAATAVNTERTEDTEVSASHSYLEETGIVTGTTKPAYSASIPESSLLEQQTPSGLYPTTGNNNKDLESSQTGQQQVTTEGFSSFKSTTELTQEPTISAQSGASNPTRSPTTAAEEVSEDFSGIATQEVSVGTSEVTSKIIKGKEGNLEVVSNGVNIFSEKSSWHPTIYLDFTMSNAISTEKEADEKVVTTSASHIAEDLHNTEVNVENTFLRGDEHYTTAFQGTQQSGTDRSLHSSRTLIEEQNTAIGKLATNHLPFGTTFGTVQPDNNNLNNETNDSSTYSTDMTRTSELLENTLVVTSSKKTSKTKQAYDINSAESSTTNEVSSMEQYPSKQQVTESKVSNESMGTTMFPTSQPVEPEKLSNGPKVTETSRPNLMEATWHSTNQLSTENENDTMISCDDNEVATCVTSIENLEGNSKQNVTLSIIEEVTRTEQGIPVNNTSTSKVHSTQQTLLTENFSHISGSNEVLETTSKTMSTTPIYSEGITTLPENLSQAQVTLTGYISGFAATDMTSKHISSAHDIVEAQSTEYLEQNSKETVITETEQAIRTSHGHSDHTDHLEQPVSEPHGGPSEYSVNTSNGQTLIVSESIEPKFTSINTETAVVKLVHKTMRSKPK</sequence>
<proteinExistence type="predicted"/>
<evidence type="ECO:0000256" key="1">
    <source>
        <dbReference type="SAM" id="MobiDB-lite"/>
    </source>
</evidence>
<reference evidence="2 3" key="1">
    <citation type="submission" date="2019-01" db="EMBL/GenBank/DDBJ databases">
        <authorList>
            <person name="Sayadi A."/>
        </authorList>
    </citation>
    <scope>NUCLEOTIDE SEQUENCE [LARGE SCALE GENOMIC DNA]</scope>
</reference>
<dbReference type="EMBL" id="CAACVG010010943">
    <property type="protein sequence ID" value="VEN57009.1"/>
    <property type="molecule type" value="Genomic_DNA"/>
</dbReference>
<feature type="compositionally biased region" description="Polar residues" evidence="1">
    <location>
        <begin position="361"/>
        <end position="438"/>
    </location>
</feature>
<accession>A0A653D9Y2</accession>